<feature type="non-terminal residue" evidence="2">
    <location>
        <position position="1"/>
    </location>
</feature>
<organism evidence="2 3">
    <name type="scientific">Didymodactylos carnosus</name>
    <dbReference type="NCBI Taxonomy" id="1234261"/>
    <lineage>
        <taxon>Eukaryota</taxon>
        <taxon>Metazoa</taxon>
        <taxon>Spiralia</taxon>
        <taxon>Gnathifera</taxon>
        <taxon>Rotifera</taxon>
        <taxon>Eurotatoria</taxon>
        <taxon>Bdelloidea</taxon>
        <taxon>Philodinida</taxon>
        <taxon>Philodinidae</taxon>
        <taxon>Didymodactylos</taxon>
    </lineage>
</organism>
<evidence type="ECO:0000313" key="2">
    <source>
        <dbReference type="EMBL" id="CAF4282927.1"/>
    </source>
</evidence>
<name>A0A8S2TDD3_9BILA</name>
<sequence length="157" mass="17831">MKTRTGVVQIVQSAMVVLFKEDPMPQNEKYPPLPKSIDDVKLEGSCRLTLNNEDFIVIDNSSPRYLCFGTTDSLKLLCDSEHIFMDGTFKSCPSPFAQIKTKAHFERGAMNAVKLVFPINSIIKGCNFHFNQCLFKKLQELGFQKAFYEAQHNDLTT</sequence>
<gene>
    <name evidence="1" type="ORF">OVA965_LOCUS36623</name>
    <name evidence="2" type="ORF">TMI583_LOCUS37642</name>
</gene>
<comment type="caution">
    <text evidence="2">The sequence shown here is derived from an EMBL/GenBank/DDBJ whole genome shotgun (WGS) entry which is preliminary data.</text>
</comment>
<dbReference type="Proteomes" id="UP000682733">
    <property type="component" value="Unassembled WGS sequence"/>
</dbReference>
<dbReference type="EMBL" id="CAJNOK010033401">
    <property type="protein sequence ID" value="CAF1493810.1"/>
    <property type="molecule type" value="Genomic_DNA"/>
</dbReference>
<proteinExistence type="predicted"/>
<dbReference type="Proteomes" id="UP000677228">
    <property type="component" value="Unassembled WGS sequence"/>
</dbReference>
<accession>A0A8S2TDD3</accession>
<evidence type="ECO:0000313" key="3">
    <source>
        <dbReference type="Proteomes" id="UP000682733"/>
    </source>
</evidence>
<evidence type="ECO:0000313" key="1">
    <source>
        <dbReference type="EMBL" id="CAF1493810.1"/>
    </source>
</evidence>
<protein>
    <submittedName>
        <fullName evidence="2">Uncharacterized protein</fullName>
    </submittedName>
</protein>
<dbReference type="EMBL" id="CAJOBA010055372">
    <property type="protein sequence ID" value="CAF4282927.1"/>
    <property type="molecule type" value="Genomic_DNA"/>
</dbReference>
<reference evidence="2" key="1">
    <citation type="submission" date="2021-02" db="EMBL/GenBank/DDBJ databases">
        <authorList>
            <person name="Nowell W R."/>
        </authorList>
    </citation>
    <scope>NUCLEOTIDE SEQUENCE</scope>
</reference>
<dbReference type="AlphaFoldDB" id="A0A8S2TDD3"/>